<dbReference type="Pfam" id="PF00134">
    <property type="entry name" value="Cyclin_N"/>
    <property type="match status" value="1"/>
</dbReference>
<dbReference type="FunFam" id="1.10.472.10:FF:000001">
    <property type="entry name" value="G2/mitotic-specific cyclin"/>
    <property type="match status" value="1"/>
</dbReference>
<dbReference type="FunFam" id="1.10.472.10:FF:000005">
    <property type="entry name" value="G2/mitotic-specific cyclin B"/>
    <property type="match status" value="1"/>
</dbReference>
<evidence type="ECO:0000256" key="4">
    <source>
        <dbReference type="ARBA" id="ARBA00023306"/>
    </source>
</evidence>
<dbReference type="PANTHER" id="PTHR46648">
    <property type="entry name" value="HIT FAMILY PROTEIN 1"/>
    <property type="match status" value="1"/>
</dbReference>
<keyword evidence="3 7" id="KW-0195">Cyclin</keyword>
<dbReference type="Gene3D" id="3.30.428.10">
    <property type="entry name" value="HIT-like"/>
    <property type="match status" value="1"/>
</dbReference>
<dbReference type="SUPFAM" id="SSF54197">
    <property type="entry name" value="HIT-like"/>
    <property type="match status" value="1"/>
</dbReference>
<dbReference type="Proteomes" id="UP000076837">
    <property type="component" value="Unassembled WGS sequence"/>
</dbReference>
<evidence type="ECO:0000313" key="10">
    <source>
        <dbReference type="Proteomes" id="UP000076837"/>
    </source>
</evidence>
<dbReference type="GO" id="GO:0044772">
    <property type="term" value="P:mitotic cell cycle phase transition"/>
    <property type="evidence" value="ECO:0007669"/>
    <property type="project" value="UniProtKB-ARBA"/>
</dbReference>
<feature type="region of interest" description="Disordered" evidence="8">
    <location>
        <begin position="81"/>
        <end position="166"/>
    </location>
</feature>
<evidence type="ECO:0000256" key="8">
    <source>
        <dbReference type="SAM" id="MobiDB-lite"/>
    </source>
</evidence>
<dbReference type="InterPro" id="IPR048258">
    <property type="entry name" value="Cyclins_cyclin-box"/>
</dbReference>
<gene>
    <name evidence="9" type="ORF">ST47_g7159</name>
</gene>
<dbReference type="CDD" id="cd20568">
    <property type="entry name" value="CYCLIN_CLBs_yeast_rpt1"/>
    <property type="match status" value="1"/>
</dbReference>
<sequence>MPPAVRSTRQRAVTNENDENAGPTRMTRAKAAGLGATEHAGDVPKKTLAAKKSTATLNGATRTRTTRAALGDVSNTIKVEGLGAGAKDGKKPAATKGAVAKAARPTGVQKASQAEKTRPALSSKPANKRLAPADANKTGGKKLKAPPQEQDTEEEEENVVPKEEEKPAKVKKEVAKVEAVEQEPISKREEPVEVFDDYVDLDKEDVDDPLMVSEYVVEIFEYLKELEIATMANPDYMESQNELEWKMRGILVDWLLEVHTRFRLLPETLFLAVNIIDRFLSSKIVQLDRLQLVGVTAMFIASKYEEVLSPHVQNFRHVADDGFTEEEILSAERFVLTALNYDLSYPNPMNFLRRISKADNYDIQTRTLGKYLLEIGCLDHRFLAHPPSQVAAAAMFLARLVLERGPWDATLAHYSGYSEEEIQPVLYLMIDYLSGPVLHEAFFKKYASKKFLKASIVLRKWAKEYVVECGNPGLVPSVHSHYRLDEFTWTLNMQETDLRYPADACPFCAIVGAYPDTHVDSNDGNRESHGLWKKRRSEAEVLRDAVPEEEECGVEKTSPSSFVVVRARDVVAFLDILPMTRGHLLVTTRKHKVKVADMEARESREMGFWLPLLARTVAKVTGVTDYNIVQNNGARAAQVVPHVHFHIIPRPATMPEIKNKSWTMFGRGQRDDLDDEEGAQIAGEMRQVLRQEIRKLGESSPKL</sequence>
<reference evidence="9 10" key="1">
    <citation type="journal article" date="2016" name="Sci. Rep.">
        <title>Draft genome sequencing and secretome analysis of fungal phytopathogen Ascochyta rabiei provides insight into the necrotrophic effector repertoire.</title>
        <authorList>
            <person name="Verma S."/>
            <person name="Gazara R.K."/>
            <person name="Nizam S."/>
            <person name="Parween S."/>
            <person name="Chattopadhyay D."/>
            <person name="Verma P.K."/>
        </authorList>
    </citation>
    <scope>NUCLEOTIDE SEQUENCE [LARGE SCALE GENOMIC DNA]</scope>
    <source>
        <strain evidence="9 10">ArDII</strain>
    </source>
</reference>
<dbReference type="SMART" id="SM01332">
    <property type="entry name" value="Cyclin_C"/>
    <property type="match status" value="1"/>
</dbReference>
<feature type="compositionally biased region" description="Low complexity" evidence="8">
    <location>
        <begin position="92"/>
        <end position="103"/>
    </location>
</feature>
<dbReference type="PANTHER" id="PTHR46648:SF2">
    <property type="entry name" value="HIT DOMAIN-CONTAINING PROTEIN"/>
    <property type="match status" value="1"/>
</dbReference>
<accession>A0A163BDB0</accession>
<proteinExistence type="inferred from homology"/>
<comment type="caution">
    <text evidence="9">The sequence shown here is derived from an EMBL/GenBank/DDBJ whole genome shotgun (WGS) entry which is preliminary data.</text>
</comment>
<evidence type="ECO:0000256" key="5">
    <source>
        <dbReference type="PIRSR" id="PIRSR601310-1"/>
    </source>
</evidence>
<dbReference type="InterPro" id="IPR001310">
    <property type="entry name" value="Histidine_triad_HIT"/>
</dbReference>
<evidence type="ECO:0000313" key="9">
    <source>
        <dbReference type="EMBL" id="KZM21706.1"/>
    </source>
</evidence>
<feature type="active site" description="Tele-AMP-histidine intermediate" evidence="5">
    <location>
        <position position="644"/>
    </location>
</feature>
<feature type="region of interest" description="Disordered" evidence="8">
    <location>
        <begin position="1"/>
        <end position="69"/>
    </location>
</feature>
<evidence type="ECO:0000256" key="3">
    <source>
        <dbReference type="ARBA" id="ARBA00023127"/>
    </source>
</evidence>
<dbReference type="InterPro" id="IPR019808">
    <property type="entry name" value="Histidine_triad_CS"/>
</dbReference>
<dbReference type="GO" id="GO:0009117">
    <property type="term" value="P:nucleotide metabolic process"/>
    <property type="evidence" value="ECO:0007669"/>
    <property type="project" value="TreeGrafter"/>
</dbReference>
<keyword evidence="10" id="KW-1185">Reference proteome</keyword>
<keyword evidence="4" id="KW-0131">Cell cycle</keyword>
<evidence type="ECO:0000256" key="1">
    <source>
        <dbReference type="ARBA" id="ARBA00006955"/>
    </source>
</evidence>
<dbReference type="InterPro" id="IPR011146">
    <property type="entry name" value="HIT-like"/>
</dbReference>
<dbReference type="PROSITE" id="PS00892">
    <property type="entry name" value="HIT_1"/>
    <property type="match status" value="1"/>
</dbReference>
<feature type="short sequence motif" description="Histidine triad motif" evidence="6">
    <location>
        <begin position="642"/>
        <end position="646"/>
    </location>
</feature>
<dbReference type="CDD" id="cd20512">
    <property type="entry name" value="CYCLIN_CLBs_yeast_rpt2"/>
    <property type="match status" value="1"/>
</dbReference>
<dbReference type="PROSITE" id="PS00292">
    <property type="entry name" value="CYCLINS"/>
    <property type="match status" value="1"/>
</dbReference>
<feature type="compositionally biased region" description="Low complexity" evidence="8">
    <location>
        <begin position="46"/>
        <end position="69"/>
    </location>
</feature>
<dbReference type="GO" id="GO:0051301">
    <property type="term" value="P:cell division"/>
    <property type="evidence" value="ECO:0007669"/>
    <property type="project" value="UniProtKB-KW"/>
</dbReference>
<keyword evidence="2" id="KW-0132">Cell division</keyword>
<dbReference type="InterPro" id="IPR006671">
    <property type="entry name" value="Cyclin_N"/>
</dbReference>
<dbReference type="Pfam" id="PF02984">
    <property type="entry name" value="Cyclin_C"/>
    <property type="match status" value="1"/>
</dbReference>
<protein>
    <submittedName>
        <fullName evidence="9">Cell cycle</fullName>
    </submittedName>
</protein>
<evidence type="ECO:0000256" key="2">
    <source>
        <dbReference type="ARBA" id="ARBA00022618"/>
    </source>
</evidence>
<evidence type="ECO:0000256" key="7">
    <source>
        <dbReference type="RuleBase" id="RU000383"/>
    </source>
</evidence>
<dbReference type="Pfam" id="PF01230">
    <property type="entry name" value="HIT"/>
    <property type="match status" value="1"/>
</dbReference>
<dbReference type="InterPro" id="IPR004367">
    <property type="entry name" value="Cyclin_C-dom"/>
</dbReference>
<dbReference type="STRING" id="5454.A0A163BDB0"/>
<dbReference type="InterPro" id="IPR013763">
    <property type="entry name" value="Cyclin-like_dom"/>
</dbReference>
<dbReference type="SMART" id="SM00385">
    <property type="entry name" value="CYCLIN"/>
    <property type="match status" value="2"/>
</dbReference>
<organism evidence="9 10">
    <name type="scientific">Didymella rabiei</name>
    <name type="common">Chickpea ascochyta blight fungus</name>
    <name type="synonym">Mycosphaerella rabiei</name>
    <dbReference type="NCBI Taxonomy" id="5454"/>
    <lineage>
        <taxon>Eukaryota</taxon>
        <taxon>Fungi</taxon>
        <taxon>Dikarya</taxon>
        <taxon>Ascomycota</taxon>
        <taxon>Pezizomycotina</taxon>
        <taxon>Dothideomycetes</taxon>
        <taxon>Pleosporomycetidae</taxon>
        <taxon>Pleosporales</taxon>
        <taxon>Pleosporineae</taxon>
        <taxon>Didymellaceae</taxon>
        <taxon>Ascochyta</taxon>
    </lineage>
</organism>
<name>A0A163BDB0_DIDRA</name>
<dbReference type="GO" id="GO:0003824">
    <property type="term" value="F:catalytic activity"/>
    <property type="evidence" value="ECO:0007669"/>
    <property type="project" value="InterPro"/>
</dbReference>
<dbReference type="AlphaFoldDB" id="A0A163BDB0"/>
<dbReference type="InterPro" id="IPR036915">
    <property type="entry name" value="Cyclin-like_sf"/>
</dbReference>
<dbReference type="SUPFAM" id="SSF47954">
    <property type="entry name" value="Cyclin-like"/>
    <property type="match status" value="2"/>
</dbReference>
<dbReference type="GO" id="GO:0016538">
    <property type="term" value="F:cyclin-dependent protein serine/threonine kinase regulator activity"/>
    <property type="evidence" value="ECO:0007669"/>
    <property type="project" value="UniProtKB-ARBA"/>
</dbReference>
<dbReference type="Gene3D" id="1.10.472.10">
    <property type="entry name" value="Cyclin-like"/>
    <property type="match status" value="2"/>
</dbReference>
<evidence type="ECO:0000256" key="6">
    <source>
        <dbReference type="PIRSR" id="PIRSR601310-3"/>
    </source>
</evidence>
<comment type="similarity">
    <text evidence="1">Belongs to the cyclin family. Cyclin AB subfamily.</text>
</comment>
<dbReference type="EMBL" id="JYNV01000240">
    <property type="protein sequence ID" value="KZM21706.1"/>
    <property type="molecule type" value="Genomic_DNA"/>
</dbReference>
<dbReference type="PROSITE" id="PS51084">
    <property type="entry name" value="HIT_2"/>
    <property type="match status" value="1"/>
</dbReference>
<dbReference type="OrthoDB" id="5590282at2759"/>
<dbReference type="InterPro" id="IPR036265">
    <property type="entry name" value="HIT-like_sf"/>
</dbReference>